<sequence length="577" mass="64356">MINLYYIRVFKTPVILVFNMIGVFYLIKGDEQKMKKLLTYLGIILLTTAPGVSLVGCKPINNNADSGGGDNDINNDLKTLSKIEEESLSDLNDYSAQQNNIIDITLGGVQPAFSAIAKLVSKEKPDVNLNYEDANYGSALQYLYYNFKQYFNNSINAKIKHQYAAYYLTSDPLVLAATPVKISATYIDLDTLASLINDPSIKTATAVTINIALRYTVQYKTYSSNIDYNIKFIATDRVDAIKNTIGKIIGIISDATIGYFNNLQNVTIDDPQSKFYNIFQKFQINFDDNKNGPVVNNLVLNGFQAMIKTLPALQNYLSYIKYDNSQSFITLLSQWVNNTTNGVEPVTAASAPWNWTGNGYDPSKITIANFEQFFLKISSIFSSGDVFDLANFKINLNIITIAGLPLSGVVTKGGTALALDLKASKQGMQQKLDNFANIVVKFFNYFHFTSNQQLPQVAITINQDLSNKLKDPNNSHLNNFLPLLISDFKTQKDVQTLPDIDLFNGLNDRIYYDSGNDPCLQKQNDSQWLVPYHNPANQGVTGWNFILSFGAIGQWMTTGYKIADSTYLPLLINLSAE</sequence>
<dbReference type="STRING" id="315358.SERIO_v1c09050"/>
<evidence type="ECO:0000256" key="1">
    <source>
        <dbReference type="SAM" id="Phobius"/>
    </source>
</evidence>
<keyword evidence="1" id="KW-1133">Transmembrane helix</keyword>
<dbReference type="AlphaFoldDB" id="A0A0H3XIW6"/>
<reference evidence="3" key="2">
    <citation type="submission" date="2015-06" db="EMBL/GenBank/DDBJ databases">
        <title>Complete genome sequence of Spiroplasma eriocheiris TDA-040725-5 (DSM 21848).</title>
        <authorList>
            <person name="Lo W.-S."/>
            <person name="Kuo C.-H."/>
        </authorList>
    </citation>
    <scope>NUCLEOTIDE SEQUENCE [LARGE SCALE GENOMIC DNA]</scope>
    <source>
        <strain evidence="3">TDA-040725-5</strain>
    </source>
</reference>
<gene>
    <name evidence="2" type="ORF">SERIO_v1c09050</name>
</gene>
<reference evidence="2 3" key="1">
    <citation type="journal article" date="2015" name="Genome Biol. Evol.">
        <title>Found and Lost: The Fates of Horizontally Acquired Genes in Arthropod-Symbiotic Spiroplasma.</title>
        <authorList>
            <person name="Lo W.S."/>
            <person name="Gasparich G.E."/>
            <person name="Kuo C.H."/>
        </authorList>
    </citation>
    <scope>NUCLEOTIDE SEQUENCE [LARGE SCALE GENOMIC DNA]</scope>
    <source>
        <strain evidence="3">TDA-040725-5</strain>
    </source>
</reference>
<accession>A0A0H3XIW6</accession>
<dbReference type="KEGG" id="seri:SERIO_v1c09050"/>
<dbReference type="PATRIC" id="fig|743698.3.peg.912"/>
<keyword evidence="1" id="KW-0472">Membrane</keyword>
<keyword evidence="3" id="KW-1185">Reference proteome</keyword>
<keyword evidence="1" id="KW-0812">Transmembrane</keyword>
<name>A0A0H3XIW6_9MOLU</name>
<dbReference type="EMBL" id="CP011856">
    <property type="protein sequence ID" value="AKM54465.1"/>
    <property type="molecule type" value="Genomic_DNA"/>
</dbReference>
<protein>
    <submittedName>
        <fullName evidence="2">Uncharacterized protein</fullName>
    </submittedName>
</protein>
<evidence type="ECO:0000313" key="3">
    <source>
        <dbReference type="Proteomes" id="UP000035661"/>
    </source>
</evidence>
<organism evidence="2 3">
    <name type="scientific">Spiroplasma eriocheiris</name>
    <dbReference type="NCBI Taxonomy" id="315358"/>
    <lineage>
        <taxon>Bacteria</taxon>
        <taxon>Bacillati</taxon>
        <taxon>Mycoplasmatota</taxon>
        <taxon>Mollicutes</taxon>
        <taxon>Entomoplasmatales</taxon>
        <taxon>Spiroplasmataceae</taxon>
        <taxon>Spiroplasma</taxon>
    </lineage>
</organism>
<evidence type="ECO:0000313" key="2">
    <source>
        <dbReference type="EMBL" id="AKM54465.1"/>
    </source>
</evidence>
<dbReference type="Proteomes" id="UP000035661">
    <property type="component" value="Chromosome"/>
</dbReference>
<feature type="transmembrane region" description="Helical" evidence="1">
    <location>
        <begin position="6"/>
        <end position="26"/>
    </location>
</feature>
<proteinExistence type="predicted"/>